<protein>
    <submittedName>
        <fullName evidence="4">Damage-inducible protein DinB</fullName>
    </submittedName>
</protein>
<dbReference type="Pfam" id="PF05163">
    <property type="entry name" value="DinB"/>
    <property type="match status" value="1"/>
</dbReference>
<keyword evidence="2 3" id="KW-0479">Metal-binding</keyword>
<dbReference type="Proteomes" id="UP000464214">
    <property type="component" value="Chromosome"/>
</dbReference>
<comment type="similarity">
    <text evidence="1">Belongs to the DinB family.</text>
</comment>
<sequence length="164" mass="18687">METITSTTPATSIISSKDLLAHWQGHRNVTRRVIEAFPEKELFEFSIGGMRTFYKMVQELLLLAAPGVKQMADGTVPQIKEDLYPANSKEELLALWDAQTEAMNQDWALIPDERFQETILAFGAYEGSVISTVLYYIDNEIHHRGQGYVYLRALGITPPNFYER</sequence>
<dbReference type="AlphaFoldDB" id="A0A6P1P0X4"/>
<name>A0A6P1P0X4_9BACT</name>
<reference evidence="4 5" key="1">
    <citation type="submission" date="2020-01" db="EMBL/GenBank/DDBJ databases">
        <authorList>
            <person name="Kim M."/>
        </authorList>
    </citation>
    <scope>NUCLEOTIDE SEQUENCE [LARGE SCALE GENOMIC DNA]</scope>
    <source>
        <strain evidence="4 5">BT10</strain>
    </source>
</reference>
<dbReference type="GO" id="GO:0046872">
    <property type="term" value="F:metal ion binding"/>
    <property type="evidence" value="ECO:0007669"/>
    <property type="project" value="UniProtKB-KW"/>
</dbReference>
<evidence type="ECO:0000256" key="3">
    <source>
        <dbReference type="PIRSR" id="PIRSR607837-1"/>
    </source>
</evidence>
<evidence type="ECO:0000256" key="2">
    <source>
        <dbReference type="ARBA" id="ARBA00022723"/>
    </source>
</evidence>
<dbReference type="InterPro" id="IPR034660">
    <property type="entry name" value="DinB/YfiT-like"/>
</dbReference>
<dbReference type="SUPFAM" id="SSF109854">
    <property type="entry name" value="DinB/YfiT-like putative metalloenzymes"/>
    <property type="match status" value="1"/>
</dbReference>
<evidence type="ECO:0000313" key="5">
    <source>
        <dbReference type="Proteomes" id="UP000464214"/>
    </source>
</evidence>
<keyword evidence="5" id="KW-1185">Reference proteome</keyword>
<dbReference type="EMBL" id="CP047897">
    <property type="protein sequence ID" value="QHL88295.1"/>
    <property type="molecule type" value="Genomic_DNA"/>
</dbReference>
<accession>A0A6P1P0X4</accession>
<dbReference type="RefSeq" id="WP_160692543.1">
    <property type="nucleotide sequence ID" value="NZ_CP047897.1"/>
</dbReference>
<evidence type="ECO:0000256" key="1">
    <source>
        <dbReference type="ARBA" id="ARBA00008635"/>
    </source>
</evidence>
<dbReference type="Gene3D" id="1.20.120.450">
    <property type="entry name" value="dinb family like domain"/>
    <property type="match status" value="1"/>
</dbReference>
<dbReference type="KEGG" id="nib:GU926_12975"/>
<dbReference type="InterPro" id="IPR007837">
    <property type="entry name" value="DinB"/>
</dbReference>
<organism evidence="4 5">
    <name type="scientific">Nibribacter ruber</name>
    <dbReference type="NCBI Taxonomy" id="2698458"/>
    <lineage>
        <taxon>Bacteria</taxon>
        <taxon>Pseudomonadati</taxon>
        <taxon>Bacteroidota</taxon>
        <taxon>Cytophagia</taxon>
        <taxon>Cytophagales</taxon>
        <taxon>Hymenobacteraceae</taxon>
        <taxon>Nibribacter</taxon>
    </lineage>
</organism>
<evidence type="ECO:0000313" key="4">
    <source>
        <dbReference type="EMBL" id="QHL88295.1"/>
    </source>
</evidence>
<proteinExistence type="inferred from homology"/>
<feature type="binding site" evidence="3">
    <location>
        <position position="143"/>
    </location>
    <ligand>
        <name>a divalent metal cation</name>
        <dbReference type="ChEBI" id="CHEBI:60240"/>
    </ligand>
</feature>
<gene>
    <name evidence="4" type="ORF">GU926_12975</name>
</gene>